<keyword evidence="3" id="KW-1185">Reference proteome</keyword>
<accession>A0A804JBN0</accession>
<name>A0A804JBN0_MUSAM</name>
<evidence type="ECO:0000313" key="1">
    <source>
        <dbReference type="EMBL" id="CAG1845031.1"/>
    </source>
</evidence>
<proteinExistence type="predicted"/>
<dbReference type="EMBL" id="HG996471">
    <property type="protein sequence ID" value="CAG1845031.1"/>
    <property type="molecule type" value="Genomic_DNA"/>
</dbReference>
<reference evidence="2" key="2">
    <citation type="submission" date="2021-05" db="UniProtKB">
        <authorList>
            <consortium name="EnsemblPlants"/>
        </authorList>
    </citation>
    <scope>IDENTIFICATION</scope>
    <source>
        <strain evidence="2">subsp. malaccensis</strain>
    </source>
</reference>
<dbReference type="EnsemblPlants" id="Ma06_t02020.1">
    <property type="protein sequence ID" value="Ma06_p02020.1"/>
    <property type="gene ID" value="Ma06_g02020"/>
</dbReference>
<dbReference type="AlphaFoldDB" id="A0A804JBN0"/>
<gene>
    <name evidence="1" type="ORF">GSMUA_148260.1</name>
</gene>
<evidence type="ECO:0000313" key="3">
    <source>
        <dbReference type="Proteomes" id="UP000012960"/>
    </source>
</evidence>
<dbReference type="Proteomes" id="UP000012960">
    <property type="component" value="Unplaced"/>
</dbReference>
<dbReference type="InParanoid" id="A0A804JBN0"/>
<protein>
    <submittedName>
        <fullName evidence="1">(wild Malaysian banana) hypothetical protein</fullName>
    </submittedName>
</protein>
<evidence type="ECO:0000313" key="2">
    <source>
        <dbReference type="EnsemblPlants" id="Ma06_p02020.1"/>
    </source>
</evidence>
<reference evidence="1" key="1">
    <citation type="submission" date="2021-03" db="EMBL/GenBank/DDBJ databases">
        <authorList>
            <consortium name="Genoscope - CEA"/>
            <person name="William W."/>
        </authorList>
    </citation>
    <scope>NUCLEOTIDE SEQUENCE</scope>
    <source>
        <strain evidence="1">Doubled-haploid Pahang</strain>
    </source>
</reference>
<sequence>MISDSDYSLKGRPEATLRGVGFITVAAAYDWNRIFERATSDSQETTDCCEGTYKKKEALDRPCRTALNQRRNQERNSIRFTSQVACGRTIMEEVKKVIDINSTTTILEK</sequence>
<organism evidence="2 3">
    <name type="scientific">Musa acuminata subsp. malaccensis</name>
    <name type="common">Wild banana</name>
    <name type="synonym">Musa malaccensis</name>
    <dbReference type="NCBI Taxonomy" id="214687"/>
    <lineage>
        <taxon>Eukaryota</taxon>
        <taxon>Viridiplantae</taxon>
        <taxon>Streptophyta</taxon>
        <taxon>Embryophyta</taxon>
        <taxon>Tracheophyta</taxon>
        <taxon>Spermatophyta</taxon>
        <taxon>Magnoliopsida</taxon>
        <taxon>Liliopsida</taxon>
        <taxon>Zingiberales</taxon>
        <taxon>Musaceae</taxon>
        <taxon>Musa</taxon>
    </lineage>
</organism>
<dbReference type="Gramene" id="Ma06_t02020.1">
    <property type="protein sequence ID" value="Ma06_p02020.1"/>
    <property type="gene ID" value="Ma06_g02020"/>
</dbReference>